<organism evidence="3 4">
    <name type="scientific">Candidatus Enterococcus ikei</name>
    <dbReference type="NCBI Taxonomy" id="2815326"/>
    <lineage>
        <taxon>Bacteria</taxon>
        <taxon>Bacillati</taxon>
        <taxon>Bacillota</taxon>
        <taxon>Bacilli</taxon>
        <taxon>Lactobacillales</taxon>
        <taxon>Enterococcaceae</taxon>
        <taxon>Enterococcus</taxon>
    </lineage>
</organism>
<feature type="chain" id="PRO_5047368304" description="Lipoprotein" evidence="2">
    <location>
        <begin position="20"/>
        <end position="156"/>
    </location>
</feature>
<feature type="region of interest" description="Disordered" evidence="1">
    <location>
        <begin position="23"/>
        <end position="56"/>
    </location>
</feature>
<keyword evidence="2" id="KW-0732">Signal</keyword>
<comment type="caution">
    <text evidence="3">The sequence shown here is derived from an EMBL/GenBank/DDBJ whole genome shotgun (WGS) entry which is preliminary data.</text>
</comment>
<dbReference type="EMBL" id="JAFLWD010000009">
    <property type="protein sequence ID" value="MBO0439689.1"/>
    <property type="molecule type" value="Genomic_DNA"/>
</dbReference>
<dbReference type="PROSITE" id="PS51257">
    <property type="entry name" value="PROKAR_LIPOPROTEIN"/>
    <property type="match status" value="1"/>
</dbReference>
<evidence type="ECO:0000313" key="3">
    <source>
        <dbReference type="EMBL" id="MBO0439689.1"/>
    </source>
</evidence>
<reference evidence="3 4" key="1">
    <citation type="submission" date="2021-03" db="EMBL/GenBank/DDBJ databases">
        <title>Enterococcal diversity collection.</title>
        <authorList>
            <person name="Gilmore M.S."/>
            <person name="Schwartzman J."/>
            <person name="Van Tyne D."/>
            <person name="Martin M."/>
            <person name="Earl A.M."/>
            <person name="Manson A.L."/>
            <person name="Straub T."/>
            <person name="Salamzade R."/>
            <person name="Saavedra J."/>
            <person name="Lebreton F."/>
            <person name="Prichula J."/>
            <person name="Schaufler K."/>
            <person name="Gaca A."/>
            <person name="Sgardioli B."/>
            <person name="Wagenaar J."/>
            <person name="Strong T."/>
        </authorList>
    </citation>
    <scope>NUCLEOTIDE SEQUENCE [LARGE SCALE GENOMIC DNA]</scope>
    <source>
        <strain evidence="3 4">DIV0869a</strain>
    </source>
</reference>
<sequence>MKKVVITLLTIFTVISLGACTENKKESSKGSAETSMSSKKDQTNETTSNNENKQKETSIFTAILAEDAKKNETVDQSTRLVLNQVEAVEDPEEIVGMMKNDGVILNVSNEQLADGITEADLKTGDKIQFTLVGLPAMTMSIPPQVAGNSVIKVEKI</sequence>
<name>A0ABS3GZ04_9ENTE</name>
<evidence type="ECO:0000313" key="4">
    <source>
        <dbReference type="Proteomes" id="UP000664632"/>
    </source>
</evidence>
<dbReference type="Proteomes" id="UP000664632">
    <property type="component" value="Unassembled WGS sequence"/>
</dbReference>
<protein>
    <recommendedName>
        <fullName evidence="5">Lipoprotein</fullName>
    </recommendedName>
</protein>
<dbReference type="RefSeq" id="WP_207111772.1">
    <property type="nucleotide sequence ID" value="NZ_JAFLWD010000009.1"/>
</dbReference>
<proteinExistence type="predicted"/>
<accession>A0ABS3GZ04</accession>
<evidence type="ECO:0000256" key="2">
    <source>
        <dbReference type="SAM" id="SignalP"/>
    </source>
</evidence>
<evidence type="ECO:0008006" key="5">
    <source>
        <dbReference type="Google" id="ProtNLM"/>
    </source>
</evidence>
<keyword evidence="4" id="KW-1185">Reference proteome</keyword>
<feature type="signal peptide" evidence="2">
    <location>
        <begin position="1"/>
        <end position="19"/>
    </location>
</feature>
<gene>
    <name evidence="3" type="ORF">JZO69_04920</name>
</gene>
<evidence type="ECO:0000256" key="1">
    <source>
        <dbReference type="SAM" id="MobiDB-lite"/>
    </source>
</evidence>